<comment type="caution">
    <text evidence="1">The sequence shown here is derived from an EMBL/GenBank/DDBJ whole genome shotgun (WGS) entry which is preliminary data.</text>
</comment>
<protein>
    <submittedName>
        <fullName evidence="1">Uncharacterized protein</fullName>
    </submittedName>
</protein>
<accession>A0ABV0JR95</accession>
<dbReference type="EMBL" id="JAMPKK010000034">
    <property type="protein sequence ID" value="MEP0865921.1"/>
    <property type="molecule type" value="Genomic_DNA"/>
</dbReference>
<dbReference type="Proteomes" id="UP001442494">
    <property type="component" value="Unassembled WGS sequence"/>
</dbReference>
<organism evidence="1 2">
    <name type="scientific">Funiculus sociatus GB2-A5</name>
    <dbReference type="NCBI Taxonomy" id="2933946"/>
    <lineage>
        <taxon>Bacteria</taxon>
        <taxon>Bacillati</taxon>
        <taxon>Cyanobacteriota</taxon>
        <taxon>Cyanophyceae</taxon>
        <taxon>Coleofasciculales</taxon>
        <taxon>Coleofasciculaceae</taxon>
        <taxon>Funiculus</taxon>
    </lineage>
</organism>
<keyword evidence="2" id="KW-1185">Reference proteome</keyword>
<name>A0ABV0JR95_9CYAN</name>
<evidence type="ECO:0000313" key="1">
    <source>
        <dbReference type="EMBL" id="MEP0865921.1"/>
    </source>
</evidence>
<proteinExistence type="predicted"/>
<evidence type="ECO:0000313" key="2">
    <source>
        <dbReference type="Proteomes" id="UP001442494"/>
    </source>
</evidence>
<reference evidence="1 2" key="1">
    <citation type="submission" date="2022-04" db="EMBL/GenBank/DDBJ databases">
        <title>Positive selection, recombination, and allopatry shape intraspecific diversity of widespread and dominant cyanobacteria.</title>
        <authorList>
            <person name="Wei J."/>
            <person name="Shu W."/>
            <person name="Hu C."/>
        </authorList>
    </citation>
    <scope>NUCLEOTIDE SEQUENCE [LARGE SCALE GENOMIC DNA]</scope>
    <source>
        <strain evidence="1 2">GB2-A5</strain>
    </source>
</reference>
<sequence>MRSLFDTRTRSHLYRTYNVGDAIALRGDAIALLIKRHRVEKSLSPFGKVQMQCRWSGKITQASILKGWFFIMSLKAFLNKETFEGIHKNFLLL</sequence>
<gene>
    <name evidence="1" type="ORF">NDI37_15750</name>
</gene>